<accession>A0AA37W6N4</accession>
<dbReference type="Gene3D" id="2.60.120.10">
    <property type="entry name" value="Jelly Rolls"/>
    <property type="match status" value="1"/>
</dbReference>
<reference evidence="5" key="1">
    <citation type="journal article" date="2014" name="Int. J. Syst. Evol. Microbiol.">
        <title>Complete genome sequence of Corynebacterium casei LMG S-19264T (=DSM 44701T), isolated from a smear-ripened cheese.</title>
        <authorList>
            <consortium name="US DOE Joint Genome Institute (JGI-PGF)"/>
            <person name="Walter F."/>
            <person name="Albersmeier A."/>
            <person name="Kalinowski J."/>
            <person name="Ruckert C."/>
        </authorList>
    </citation>
    <scope>NUCLEOTIDE SEQUENCE</scope>
    <source>
        <strain evidence="5">NBRC 110071</strain>
    </source>
</reference>
<organism evidence="5 6">
    <name type="scientific">Litoribrevibacter albus</name>
    <dbReference type="NCBI Taxonomy" id="1473156"/>
    <lineage>
        <taxon>Bacteria</taxon>
        <taxon>Pseudomonadati</taxon>
        <taxon>Pseudomonadota</taxon>
        <taxon>Gammaproteobacteria</taxon>
        <taxon>Oceanospirillales</taxon>
        <taxon>Oceanospirillaceae</taxon>
        <taxon>Litoribrevibacter</taxon>
    </lineage>
</organism>
<dbReference type="SMART" id="SM00100">
    <property type="entry name" value="cNMP"/>
    <property type="match status" value="1"/>
</dbReference>
<dbReference type="InterPro" id="IPR006669">
    <property type="entry name" value="MgtE_transporter"/>
</dbReference>
<dbReference type="GO" id="GO:0015095">
    <property type="term" value="F:magnesium ion transmembrane transporter activity"/>
    <property type="evidence" value="ECO:0007669"/>
    <property type="project" value="InterPro"/>
</dbReference>
<dbReference type="InterPro" id="IPR018490">
    <property type="entry name" value="cNMP-bd_dom_sf"/>
</dbReference>
<dbReference type="InterPro" id="IPR005105">
    <property type="entry name" value="GlnD_Uridyltrans_N"/>
</dbReference>
<dbReference type="PANTHER" id="PTHR43773">
    <property type="entry name" value="MAGNESIUM TRANSPORTER MGTE"/>
    <property type="match status" value="1"/>
</dbReference>
<dbReference type="InterPro" id="IPR018821">
    <property type="entry name" value="DUF294_put_nucleoTrafse_sb-bd"/>
</dbReference>
<evidence type="ECO:0000256" key="2">
    <source>
        <dbReference type="SAM" id="MobiDB-lite"/>
    </source>
</evidence>
<feature type="domain" description="Cyclic nucleotide-binding" evidence="3">
    <location>
        <begin position="43"/>
        <end position="89"/>
    </location>
</feature>
<dbReference type="RefSeq" id="WP_284377480.1">
    <property type="nucleotide sequence ID" value="NZ_BSNM01000002.1"/>
</dbReference>
<dbReference type="InterPro" id="IPR000644">
    <property type="entry name" value="CBS_dom"/>
</dbReference>
<keyword evidence="6" id="KW-1185">Reference proteome</keyword>
<dbReference type="SUPFAM" id="SSF54631">
    <property type="entry name" value="CBS-domain pair"/>
    <property type="match status" value="1"/>
</dbReference>
<protein>
    <submittedName>
        <fullName evidence="5">Cyclic nucleotide-binding protein</fullName>
    </submittedName>
</protein>
<name>A0AA37W6N4_9GAMM</name>
<dbReference type="Pfam" id="PF03445">
    <property type="entry name" value="DUF294"/>
    <property type="match status" value="1"/>
</dbReference>
<evidence type="ECO:0000313" key="6">
    <source>
        <dbReference type="Proteomes" id="UP001161389"/>
    </source>
</evidence>
<dbReference type="AlphaFoldDB" id="A0AA37W6N4"/>
<dbReference type="Pfam" id="PF00027">
    <property type="entry name" value="cNMP_binding"/>
    <property type="match status" value="1"/>
</dbReference>
<dbReference type="Pfam" id="PF10335">
    <property type="entry name" value="DUF294_C"/>
    <property type="match status" value="1"/>
</dbReference>
<dbReference type="SUPFAM" id="SSF51206">
    <property type="entry name" value="cAMP-binding domain-like"/>
    <property type="match status" value="1"/>
</dbReference>
<dbReference type="Pfam" id="PF00571">
    <property type="entry name" value="CBS"/>
    <property type="match status" value="1"/>
</dbReference>
<dbReference type="GO" id="GO:0008773">
    <property type="term" value="F:[protein-PII] uridylyltransferase activity"/>
    <property type="evidence" value="ECO:0007669"/>
    <property type="project" value="InterPro"/>
</dbReference>
<evidence type="ECO:0000313" key="5">
    <source>
        <dbReference type="EMBL" id="GLQ29621.1"/>
    </source>
</evidence>
<evidence type="ECO:0000259" key="4">
    <source>
        <dbReference type="PROSITE" id="PS51371"/>
    </source>
</evidence>
<comment type="caution">
    <text evidence="5">The sequence shown here is derived from an EMBL/GenBank/DDBJ whole genome shotgun (WGS) entry which is preliminary data.</text>
</comment>
<dbReference type="PANTHER" id="PTHR43773:SF1">
    <property type="entry name" value="MAGNESIUM TRANSPORTER MGTE"/>
    <property type="match status" value="1"/>
</dbReference>
<reference evidence="5" key="2">
    <citation type="submission" date="2023-01" db="EMBL/GenBank/DDBJ databases">
        <title>Draft genome sequence of Litoribrevibacter albus strain NBRC 110071.</title>
        <authorList>
            <person name="Sun Q."/>
            <person name="Mori K."/>
        </authorList>
    </citation>
    <scope>NUCLEOTIDE SEQUENCE</scope>
    <source>
        <strain evidence="5">NBRC 110071</strain>
    </source>
</reference>
<dbReference type="CDD" id="cd05401">
    <property type="entry name" value="NT_GlnE_GlnD_like"/>
    <property type="match status" value="1"/>
</dbReference>
<evidence type="ECO:0000256" key="1">
    <source>
        <dbReference type="PROSITE-ProRule" id="PRU00703"/>
    </source>
</evidence>
<dbReference type="SMART" id="SM00116">
    <property type="entry name" value="CBS"/>
    <property type="match status" value="1"/>
</dbReference>
<evidence type="ECO:0000259" key="3">
    <source>
        <dbReference type="PROSITE" id="PS50042"/>
    </source>
</evidence>
<dbReference type="Proteomes" id="UP001161389">
    <property type="component" value="Unassembled WGS sequence"/>
</dbReference>
<keyword evidence="1" id="KW-0129">CBS domain</keyword>
<feature type="region of interest" description="Disordered" evidence="2">
    <location>
        <begin position="1"/>
        <end position="31"/>
    </location>
</feature>
<gene>
    <name evidence="5" type="ORF">GCM10007876_00990</name>
</gene>
<dbReference type="InterPro" id="IPR000595">
    <property type="entry name" value="cNMP-bd_dom"/>
</dbReference>
<dbReference type="GO" id="GO:0016020">
    <property type="term" value="C:membrane"/>
    <property type="evidence" value="ECO:0007669"/>
    <property type="project" value="InterPro"/>
</dbReference>
<dbReference type="InterPro" id="IPR046342">
    <property type="entry name" value="CBS_dom_sf"/>
</dbReference>
<feature type="compositionally biased region" description="Low complexity" evidence="2">
    <location>
        <begin position="1"/>
        <end position="29"/>
    </location>
</feature>
<dbReference type="Gene3D" id="3.10.580.10">
    <property type="entry name" value="CBS-domain"/>
    <property type="match status" value="1"/>
</dbReference>
<dbReference type="CDD" id="cd00038">
    <property type="entry name" value="CAP_ED"/>
    <property type="match status" value="1"/>
</dbReference>
<feature type="domain" description="CBS" evidence="4">
    <location>
        <begin position="282"/>
        <end position="340"/>
    </location>
</feature>
<dbReference type="EMBL" id="BSNM01000002">
    <property type="protein sequence ID" value="GLQ29621.1"/>
    <property type="molecule type" value="Genomic_DNA"/>
</dbReference>
<dbReference type="PROSITE" id="PS50042">
    <property type="entry name" value="CNMP_BINDING_3"/>
    <property type="match status" value="1"/>
</dbReference>
<dbReference type="PROSITE" id="PS51371">
    <property type="entry name" value="CBS"/>
    <property type="match status" value="1"/>
</dbReference>
<sequence>MSSSNSSVIPDASSSSGSSPASSPASFSPNYSQDIPTSLTLPPFDVLSERQRVQLAGRMNIHYFPKGTTIIEQGERPTGLFILMKGVVEERQAQSDGNEVKVFTHYHQDDLLDVSSVDRAGHLVAAKHEFVAVEDSLAYEIPNGLWLEYVEQVPQMLAYLHGDIDQKLDLSKPEHHQNLAEFILTRIDESVCEPILRVNLNAHLGFVLEHLLDEPSGCVLVEGKGFEGIGSHIGQTQKPIEDDNDFQVIITKTDMLREIDRLSKLADPLPNIMTLSLSQSALIKQKPLVSVALGEYLFNAMLLMTKHGVERVLVTDDDAIVGVLYQTQLLSLFSTHSHVLSLRIARANTLSQLKEASSKLDAMVATLFSNGIRVQFLMSLVSTLNEMIIGKAFQIIMPKEVQQNTALMVMGSEGRGEQILKTDQDNALIIRDGFHYEGLSDKLDAFSYTLEELGYPKCKGRVMVNNPHWVAHQQVWLHRIRALTLVPNNDRLMELAILQDAHYIEGDSNLFDEFKSDLSGGVAFSDSVLAEYAATALKFETPLTFWGSLKSDHDQIDIKQGGLFPIVHGVRAFALKHGVKALSTMERIDVLEQRRLLEASLARKLKHGFCLLIRFRLQQQLNHLKDQDRDSINQLKPSELNRTERDLLRQSLHTVKKFKQRLIHHFHLEMR</sequence>
<dbReference type="InterPro" id="IPR014710">
    <property type="entry name" value="RmlC-like_jellyroll"/>
</dbReference>
<proteinExistence type="predicted"/>